<protein>
    <submittedName>
        <fullName evidence="1">Uncharacterized protein</fullName>
    </submittedName>
</protein>
<dbReference type="EMBL" id="MU839835">
    <property type="protein sequence ID" value="KAK1754454.1"/>
    <property type="molecule type" value="Genomic_DNA"/>
</dbReference>
<comment type="caution">
    <text evidence="1">The sequence shown here is derived from an EMBL/GenBank/DDBJ whole genome shotgun (WGS) entry which is preliminary data.</text>
</comment>
<name>A0AAJ0FAN9_9PEZI</name>
<dbReference type="SUPFAM" id="SSF55729">
    <property type="entry name" value="Acyl-CoA N-acyltransferases (Nat)"/>
    <property type="match status" value="1"/>
</dbReference>
<dbReference type="InterPro" id="IPR016181">
    <property type="entry name" value="Acyl_CoA_acyltransferase"/>
</dbReference>
<accession>A0AAJ0FAN9</accession>
<keyword evidence="2" id="KW-1185">Reference proteome</keyword>
<evidence type="ECO:0000313" key="2">
    <source>
        <dbReference type="Proteomes" id="UP001239445"/>
    </source>
</evidence>
<sequence>MDSSAESTSSMSTYPIDEATLKAVYASDQEMYPAPLPYERLQAWVESSGGLSMCFKNPTDPAQGLIGVIITLPVKETYWRRLLRGEIKEMEIVPESMLASLLQGNATQKVGLHVSHVERFTESEPGVRGGFAATALDEVLGRARLRTDWEVVGLSALTATPAGKKTFQRLGFEPTGYRETFIQRATEGDSAASMEGAIEMICTYPGDEMETHIESSCIVSASEMAVRYCYP</sequence>
<reference evidence="1" key="1">
    <citation type="submission" date="2023-06" db="EMBL/GenBank/DDBJ databases">
        <title>Genome-scale phylogeny and comparative genomics of the fungal order Sordariales.</title>
        <authorList>
            <consortium name="Lawrence Berkeley National Laboratory"/>
            <person name="Hensen N."/>
            <person name="Bonometti L."/>
            <person name="Westerberg I."/>
            <person name="Brannstrom I.O."/>
            <person name="Guillou S."/>
            <person name="Cros-Aarteil S."/>
            <person name="Calhoun S."/>
            <person name="Haridas S."/>
            <person name="Kuo A."/>
            <person name="Mondo S."/>
            <person name="Pangilinan J."/>
            <person name="Riley R."/>
            <person name="Labutti K."/>
            <person name="Andreopoulos B."/>
            <person name="Lipzen A."/>
            <person name="Chen C."/>
            <person name="Yanf M."/>
            <person name="Daum C."/>
            <person name="Ng V."/>
            <person name="Clum A."/>
            <person name="Steindorff A."/>
            <person name="Ohm R."/>
            <person name="Martin F."/>
            <person name="Silar P."/>
            <person name="Natvig D."/>
            <person name="Lalanne C."/>
            <person name="Gautier V."/>
            <person name="Ament-Velasquez S.L."/>
            <person name="Kruys A."/>
            <person name="Hutchinson M.I."/>
            <person name="Powell A.J."/>
            <person name="Barry K."/>
            <person name="Miller A.N."/>
            <person name="Grigoriev I.V."/>
            <person name="Debuchy R."/>
            <person name="Gladieux P."/>
            <person name="Thoren M.H."/>
            <person name="Johannesson H."/>
        </authorList>
    </citation>
    <scope>NUCLEOTIDE SEQUENCE</scope>
    <source>
        <strain evidence="1">PSN4</strain>
    </source>
</reference>
<evidence type="ECO:0000313" key="1">
    <source>
        <dbReference type="EMBL" id="KAK1754454.1"/>
    </source>
</evidence>
<dbReference type="AlphaFoldDB" id="A0AAJ0FAN9"/>
<gene>
    <name evidence="1" type="ORF">QBC47DRAFT_414419</name>
</gene>
<organism evidence="1 2">
    <name type="scientific">Echria macrotheca</name>
    <dbReference type="NCBI Taxonomy" id="438768"/>
    <lineage>
        <taxon>Eukaryota</taxon>
        <taxon>Fungi</taxon>
        <taxon>Dikarya</taxon>
        <taxon>Ascomycota</taxon>
        <taxon>Pezizomycotina</taxon>
        <taxon>Sordariomycetes</taxon>
        <taxon>Sordariomycetidae</taxon>
        <taxon>Sordariales</taxon>
        <taxon>Schizotheciaceae</taxon>
        <taxon>Echria</taxon>
    </lineage>
</organism>
<proteinExistence type="predicted"/>
<dbReference type="Proteomes" id="UP001239445">
    <property type="component" value="Unassembled WGS sequence"/>
</dbReference>